<dbReference type="EMBL" id="VCPD01000001">
    <property type="protein sequence ID" value="TMV09782.1"/>
    <property type="molecule type" value="Genomic_DNA"/>
</dbReference>
<name>A0ABY2X329_9RHOB</name>
<dbReference type="Proteomes" id="UP001193035">
    <property type="component" value="Unassembled WGS sequence"/>
</dbReference>
<evidence type="ECO:0000313" key="1">
    <source>
        <dbReference type="EMBL" id="TMV09782.1"/>
    </source>
</evidence>
<proteinExistence type="predicted"/>
<protein>
    <submittedName>
        <fullName evidence="1">RusA family crossover junction endodeoxyribonuclease</fullName>
    </submittedName>
</protein>
<gene>
    <name evidence="1" type="ORF">FGK63_01550</name>
</gene>
<evidence type="ECO:0000313" key="2">
    <source>
        <dbReference type="Proteomes" id="UP001193035"/>
    </source>
</evidence>
<accession>A0ABY2X329</accession>
<sequence>MGQSNDDEGRVPLSRLFAKHFSFCQKHFVPLAVKHSHLSCEVSVLLLVAPNSPHLLAKGDIDNRMKTLLDGLRMPQQKSELLDLHDLGNLERPIYVLMEDDSQVAKLSVEYDTYLAASDADIKNDVVNAIIDVQIRPTLITIDNTLYL</sequence>
<reference evidence="1 2" key="1">
    <citation type="submission" date="2019-05" db="EMBL/GenBank/DDBJ databases">
        <title>Ruegeria sp. nov., isolated from tidal flat.</title>
        <authorList>
            <person name="Kim W."/>
        </authorList>
    </citation>
    <scope>NUCLEOTIDE SEQUENCE [LARGE SCALE GENOMIC DNA]</scope>
    <source>
        <strain evidence="1 2">CAU 1488</strain>
    </source>
</reference>
<keyword evidence="2" id="KW-1185">Reference proteome</keyword>
<comment type="caution">
    <text evidence="1">The sequence shown here is derived from an EMBL/GenBank/DDBJ whole genome shotgun (WGS) entry which is preliminary data.</text>
</comment>
<organism evidence="1 2">
    <name type="scientific">Ruegeria sediminis</name>
    <dbReference type="NCBI Taxonomy" id="2583820"/>
    <lineage>
        <taxon>Bacteria</taxon>
        <taxon>Pseudomonadati</taxon>
        <taxon>Pseudomonadota</taxon>
        <taxon>Alphaproteobacteria</taxon>
        <taxon>Rhodobacterales</taxon>
        <taxon>Roseobacteraceae</taxon>
        <taxon>Ruegeria</taxon>
    </lineage>
</organism>